<reference evidence="1" key="2">
    <citation type="submission" date="2019-01" db="UniProtKB">
        <authorList>
            <consortium name="EnsemblPlants"/>
        </authorList>
    </citation>
    <scope>IDENTIFICATION</scope>
    <source>
        <strain evidence="1">cv. Heinz 1706</strain>
    </source>
</reference>
<reference evidence="1" key="1">
    <citation type="journal article" date="2012" name="Nature">
        <title>The tomato genome sequence provides insights into fleshy fruit evolution.</title>
        <authorList>
            <consortium name="Tomato Genome Consortium"/>
        </authorList>
    </citation>
    <scope>NUCLEOTIDE SEQUENCE [LARGE SCALE GENOMIC DNA]</scope>
    <source>
        <strain evidence="1">cv. Heinz 1706</strain>
    </source>
</reference>
<evidence type="ECO:0000313" key="2">
    <source>
        <dbReference type="Proteomes" id="UP000004994"/>
    </source>
</evidence>
<keyword evidence="2" id="KW-1185">Reference proteome</keyword>
<dbReference type="Proteomes" id="UP000004994">
    <property type="component" value="Chromosome 6"/>
</dbReference>
<name>A0A3Q7GUG8_SOLLC</name>
<dbReference type="EnsemblPlants" id="Solyc06g042952.1.1">
    <property type="protein sequence ID" value="Solyc06g042952.1.1"/>
    <property type="gene ID" value="Solyc06g042952.1"/>
</dbReference>
<dbReference type="Gramene" id="Solyc06g042952.1.1">
    <property type="protein sequence ID" value="Solyc06g042952.1.1"/>
    <property type="gene ID" value="Solyc06g042952.1"/>
</dbReference>
<dbReference type="InParanoid" id="A0A3Q7GUG8"/>
<accession>A0A3Q7GUG8</accession>
<organism evidence="1">
    <name type="scientific">Solanum lycopersicum</name>
    <name type="common">Tomato</name>
    <name type="synonym">Lycopersicon esculentum</name>
    <dbReference type="NCBI Taxonomy" id="4081"/>
    <lineage>
        <taxon>Eukaryota</taxon>
        <taxon>Viridiplantae</taxon>
        <taxon>Streptophyta</taxon>
        <taxon>Embryophyta</taxon>
        <taxon>Tracheophyta</taxon>
        <taxon>Spermatophyta</taxon>
        <taxon>Magnoliopsida</taxon>
        <taxon>eudicotyledons</taxon>
        <taxon>Gunneridae</taxon>
        <taxon>Pentapetalae</taxon>
        <taxon>asterids</taxon>
        <taxon>lamiids</taxon>
        <taxon>Solanales</taxon>
        <taxon>Solanaceae</taxon>
        <taxon>Solanoideae</taxon>
        <taxon>Solaneae</taxon>
        <taxon>Solanum</taxon>
        <taxon>Solanum subgen. Lycopersicon</taxon>
    </lineage>
</organism>
<evidence type="ECO:0000313" key="1">
    <source>
        <dbReference type="EnsemblPlants" id="Solyc06g042952.1.1"/>
    </source>
</evidence>
<protein>
    <submittedName>
        <fullName evidence="1">Uncharacterized protein</fullName>
    </submittedName>
</protein>
<proteinExistence type="predicted"/>
<dbReference type="AlphaFoldDB" id="A0A3Q7GUG8"/>
<sequence>MVSPNGEVTNIMIKAMNQPDELNRRFTPNPDEEAHKEKLTELQKILSEAKEKRRSYEPQVENINKWKKVMHIRSILWVLWNGFNDLKLQGSVIGHQTTSEKLLYGSQPGLSHLAKNLTRHVKLMARSRPTFFVRRHVIFRKDAFPFANESGSNYHPIFVDTVHGSGGYHMNVIEQQEHKVTEQQKLEVTNSFNQAIENVVPHIVTDKVDHVVEFAVPGPTKMSTRNTQTPTWVRNIISLNITKDISPPKRVYFT</sequence>